<name>D6WSG7_TRICA</name>
<keyword evidence="4" id="KW-0813">Transport</keyword>
<dbReference type="InParanoid" id="D6WSG7"/>
<dbReference type="PANTHER" id="PTHR31658">
    <property type="entry name" value="CONSERVED OLIGOMERIC GOLGI COMPLEX SUBUNIT 1"/>
    <property type="match status" value="1"/>
</dbReference>
<evidence type="ECO:0000256" key="7">
    <source>
        <dbReference type="ARBA" id="ARBA00023136"/>
    </source>
</evidence>
<dbReference type="GO" id="GO:0000139">
    <property type="term" value="C:Golgi membrane"/>
    <property type="evidence" value="ECO:0007669"/>
    <property type="project" value="UniProtKB-SubCell"/>
</dbReference>
<protein>
    <recommendedName>
        <fullName evidence="3">Conserved oligomeric Golgi complex subunit 1</fullName>
    </recommendedName>
</protein>
<dbReference type="PhylomeDB" id="D6WSG7"/>
<dbReference type="OMA" id="DNPRRQT"/>
<dbReference type="eggNOG" id="KOG2033">
    <property type="taxonomic scope" value="Eukaryota"/>
</dbReference>
<keyword evidence="6" id="KW-0333">Golgi apparatus</keyword>
<comment type="similarity">
    <text evidence="2">Belongs to the COG1 family.</text>
</comment>
<gene>
    <name evidence="8" type="primary">AUGUSTUS-3.0.2_09561</name>
    <name evidence="8" type="ORF">TcasGA2_TC009561</name>
</gene>
<dbReference type="GO" id="GO:0015031">
    <property type="term" value="P:protein transport"/>
    <property type="evidence" value="ECO:0007669"/>
    <property type="project" value="UniProtKB-KW"/>
</dbReference>
<accession>D6WSG7</accession>
<reference evidence="8 9" key="2">
    <citation type="journal article" date="2010" name="Nucleic Acids Res.">
        <title>BeetleBase in 2010: revisions to provide comprehensive genomic information for Tribolium castaneum.</title>
        <authorList>
            <person name="Kim H.S."/>
            <person name="Murphy T."/>
            <person name="Xia J."/>
            <person name="Caragea D."/>
            <person name="Park Y."/>
            <person name="Beeman R.W."/>
            <person name="Lorenzen M.D."/>
            <person name="Butcher S."/>
            <person name="Manak J.R."/>
            <person name="Brown S.J."/>
        </authorList>
    </citation>
    <scope>GENOME REANNOTATION</scope>
    <source>
        <strain evidence="8 9">Georgia GA2</strain>
    </source>
</reference>
<dbReference type="GO" id="GO:0017119">
    <property type="term" value="C:Golgi transport complex"/>
    <property type="evidence" value="ECO:0007669"/>
    <property type="project" value="InterPro"/>
</dbReference>
<reference evidence="8 9" key="1">
    <citation type="journal article" date="2008" name="Nature">
        <title>The genome of the model beetle and pest Tribolium castaneum.</title>
        <authorList>
            <consortium name="Tribolium Genome Sequencing Consortium"/>
            <person name="Richards S."/>
            <person name="Gibbs R.A."/>
            <person name="Weinstock G.M."/>
            <person name="Brown S.J."/>
            <person name="Denell R."/>
            <person name="Beeman R.W."/>
            <person name="Gibbs R."/>
            <person name="Beeman R.W."/>
            <person name="Brown S.J."/>
            <person name="Bucher G."/>
            <person name="Friedrich M."/>
            <person name="Grimmelikhuijzen C.J."/>
            <person name="Klingler M."/>
            <person name="Lorenzen M."/>
            <person name="Richards S."/>
            <person name="Roth S."/>
            <person name="Schroder R."/>
            <person name="Tautz D."/>
            <person name="Zdobnov E.M."/>
            <person name="Muzny D."/>
            <person name="Gibbs R.A."/>
            <person name="Weinstock G.M."/>
            <person name="Attaway T."/>
            <person name="Bell S."/>
            <person name="Buhay C.J."/>
            <person name="Chandrabose M.N."/>
            <person name="Chavez D."/>
            <person name="Clerk-Blankenburg K.P."/>
            <person name="Cree A."/>
            <person name="Dao M."/>
            <person name="Davis C."/>
            <person name="Chacko J."/>
            <person name="Dinh H."/>
            <person name="Dugan-Rocha S."/>
            <person name="Fowler G."/>
            <person name="Garner T.T."/>
            <person name="Garnes J."/>
            <person name="Gnirke A."/>
            <person name="Hawes A."/>
            <person name="Hernandez J."/>
            <person name="Hines S."/>
            <person name="Holder M."/>
            <person name="Hume J."/>
            <person name="Jhangiani S.N."/>
            <person name="Joshi V."/>
            <person name="Khan Z.M."/>
            <person name="Jackson L."/>
            <person name="Kovar C."/>
            <person name="Kowis A."/>
            <person name="Lee S."/>
            <person name="Lewis L.R."/>
            <person name="Margolis J."/>
            <person name="Morgan M."/>
            <person name="Nazareth L.V."/>
            <person name="Nguyen N."/>
            <person name="Okwuonu G."/>
            <person name="Parker D."/>
            <person name="Richards S."/>
            <person name="Ruiz S.J."/>
            <person name="Santibanez J."/>
            <person name="Savard J."/>
            <person name="Scherer S.E."/>
            <person name="Schneider B."/>
            <person name="Sodergren E."/>
            <person name="Tautz D."/>
            <person name="Vattahil S."/>
            <person name="Villasana D."/>
            <person name="White C.S."/>
            <person name="Wright R."/>
            <person name="Park Y."/>
            <person name="Beeman R.W."/>
            <person name="Lord J."/>
            <person name="Oppert B."/>
            <person name="Lorenzen M."/>
            <person name="Brown S."/>
            <person name="Wang L."/>
            <person name="Savard J."/>
            <person name="Tautz D."/>
            <person name="Richards S."/>
            <person name="Weinstock G."/>
            <person name="Gibbs R.A."/>
            <person name="Liu Y."/>
            <person name="Worley K."/>
            <person name="Weinstock G."/>
            <person name="Elsik C.G."/>
            <person name="Reese J.T."/>
            <person name="Elhaik E."/>
            <person name="Landan G."/>
            <person name="Graur D."/>
            <person name="Arensburger P."/>
            <person name="Atkinson P."/>
            <person name="Beeman R.W."/>
            <person name="Beidler J."/>
            <person name="Brown S.J."/>
            <person name="Demuth J.P."/>
            <person name="Drury D.W."/>
            <person name="Du Y.Z."/>
            <person name="Fujiwara H."/>
            <person name="Lorenzen M."/>
            <person name="Maselli V."/>
            <person name="Osanai M."/>
            <person name="Park Y."/>
            <person name="Robertson H.M."/>
            <person name="Tu Z."/>
            <person name="Wang J.J."/>
            <person name="Wang S."/>
            <person name="Richards S."/>
            <person name="Song H."/>
            <person name="Zhang L."/>
            <person name="Sodergren E."/>
            <person name="Werner D."/>
            <person name="Stanke M."/>
            <person name="Morgenstern B."/>
            <person name="Solovyev V."/>
            <person name="Kosarev P."/>
            <person name="Brown G."/>
            <person name="Chen H.C."/>
            <person name="Ermolaeva O."/>
            <person name="Hlavina W."/>
            <person name="Kapustin Y."/>
            <person name="Kiryutin B."/>
            <person name="Kitts P."/>
            <person name="Maglott D."/>
            <person name="Pruitt K."/>
            <person name="Sapojnikov V."/>
            <person name="Souvorov A."/>
            <person name="Mackey A.J."/>
            <person name="Waterhouse R.M."/>
            <person name="Wyder S."/>
            <person name="Zdobnov E.M."/>
            <person name="Zdobnov E.M."/>
            <person name="Wyder S."/>
            <person name="Kriventseva E.V."/>
            <person name="Kadowaki T."/>
            <person name="Bork P."/>
            <person name="Aranda M."/>
            <person name="Bao R."/>
            <person name="Beermann A."/>
            <person name="Berns N."/>
            <person name="Bolognesi R."/>
            <person name="Bonneton F."/>
            <person name="Bopp D."/>
            <person name="Brown S.J."/>
            <person name="Bucher G."/>
            <person name="Butts T."/>
            <person name="Chaumot A."/>
            <person name="Denell R.E."/>
            <person name="Ferrier D.E."/>
            <person name="Friedrich M."/>
            <person name="Gordon C.M."/>
            <person name="Jindra M."/>
            <person name="Klingler M."/>
            <person name="Lan Q."/>
            <person name="Lattorff H.M."/>
            <person name="Laudet V."/>
            <person name="von Levetsow C."/>
            <person name="Liu Z."/>
            <person name="Lutz R."/>
            <person name="Lynch J.A."/>
            <person name="da Fonseca R.N."/>
            <person name="Posnien N."/>
            <person name="Reuter R."/>
            <person name="Roth S."/>
            <person name="Savard J."/>
            <person name="Schinko J.B."/>
            <person name="Schmitt C."/>
            <person name="Schoppmeier M."/>
            <person name="Schroder R."/>
            <person name="Shippy T.D."/>
            <person name="Simonnet F."/>
            <person name="Marques-Souza H."/>
            <person name="Tautz D."/>
            <person name="Tomoyasu Y."/>
            <person name="Trauner J."/>
            <person name="Van der Zee M."/>
            <person name="Vervoort M."/>
            <person name="Wittkopp N."/>
            <person name="Wimmer E.A."/>
            <person name="Yang X."/>
            <person name="Jones A.K."/>
            <person name="Sattelle D.B."/>
            <person name="Ebert P.R."/>
            <person name="Nelson D."/>
            <person name="Scott J.G."/>
            <person name="Beeman R.W."/>
            <person name="Muthukrishnan S."/>
            <person name="Kramer K.J."/>
            <person name="Arakane Y."/>
            <person name="Beeman R.W."/>
            <person name="Zhu Q."/>
            <person name="Hogenkamp D."/>
            <person name="Dixit R."/>
            <person name="Oppert B."/>
            <person name="Jiang H."/>
            <person name="Zou Z."/>
            <person name="Marshall J."/>
            <person name="Elpidina E."/>
            <person name="Vinokurov K."/>
            <person name="Oppert C."/>
            <person name="Zou Z."/>
            <person name="Evans J."/>
            <person name="Lu Z."/>
            <person name="Zhao P."/>
            <person name="Sumathipala N."/>
            <person name="Altincicek B."/>
            <person name="Vilcinskas A."/>
            <person name="Williams M."/>
            <person name="Hultmark D."/>
            <person name="Hetru C."/>
            <person name="Jiang H."/>
            <person name="Grimmelikhuijzen C.J."/>
            <person name="Hauser F."/>
            <person name="Cazzamali G."/>
            <person name="Williamson M."/>
            <person name="Park Y."/>
            <person name="Li B."/>
            <person name="Tanaka Y."/>
            <person name="Predel R."/>
            <person name="Neupert S."/>
            <person name="Schachtner J."/>
            <person name="Verleyen P."/>
            <person name="Raible F."/>
            <person name="Bork P."/>
            <person name="Friedrich M."/>
            <person name="Walden K.K."/>
            <person name="Robertson H.M."/>
            <person name="Angeli S."/>
            <person name="Foret S."/>
            <person name="Bucher G."/>
            <person name="Schuetz S."/>
            <person name="Maleszka R."/>
            <person name="Wimmer E.A."/>
            <person name="Beeman R.W."/>
            <person name="Lorenzen M."/>
            <person name="Tomoyasu Y."/>
            <person name="Miller S.C."/>
            <person name="Grossmann D."/>
            <person name="Bucher G."/>
        </authorList>
    </citation>
    <scope>NUCLEOTIDE SEQUENCE [LARGE SCALE GENOMIC DNA]</scope>
    <source>
        <strain evidence="8 9">Georgia GA2</strain>
    </source>
</reference>
<dbReference type="STRING" id="7070.D6WSG7"/>
<evidence type="ECO:0000256" key="5">
    <source>
        <dbReference type="ARBA" id="ARBA00022927"/>
    </source>
</evidence>
<evidence type="ECO:0000256" key="3">
    <source>
        <dbReference type="ARBA" id="ARBA00020978"/>
    </source>
</evidence>
<keyword evidence="5" id="KW-0653">Protein transport</keyword>
<dbReference type="HOGENOM" id="CLU_012605_0_0_1"/>
<evidence type="ECO:0000256" key="1">
    <source>
        <dbReference type="ARBA" id="ARBA00004395"/>
    </source>
</evidence>
<evidence type="ECO:0000256" key="2">
    <source>
        <dbReference type="ARBA" id="ARBA00006653"/>
    </source>
</evidence>
<dbReference type="InterPro" id="IPR033370">
    <property type="entry name" value="COG1"/>
</dbReference>
<dbReference type="PANTHER" id="PTHR31658:SF0">
    <property type="entry name" value="CONSERVED OLIGOMERIC GOLGI COMPLEX SUBUNIT 1"/>
    <property type="match status" value="1"/>
</dbReference>
<dbReference type="FunCoup" id="D6WSG7">
    <property type="interactions" value="1122"/>
</dbReference>
<evidence type="ECO:0000256" key="6">
    <source>
        <dbReference type="ARBA" id="ARBA00023034"/>
    </source>
</evidence>
<proteinExistence type="inferred from homology"/>
<evidence type="ECO:0000313" key="8">
    <source>
        <dbReference type="EMBL" id="EFA07501.1"/>
    </source>
</evidence>
<keyword evidence="7" id="KW-0472">Membrane</keyword>
<keyword evidence="9" id="KW-1185">Reference proteome</keyword>
<organism evidence="8 9">
    <name type="scientific">Tribolium castaneum</name>
    <name type="common">Red flour beetle</name>
    <dbReference type="NCBI Taxonomy" id="7070"/>
    <lineage>
        <taxon>Eukaryota</taxon>
        <taxon>Metazoa</taxon>
        <taxon>Ecdysozoa</taxon>
        <taxon>Arthropoda</taxon>
        <taxon>Hexapoda</taxon>
        <taxon>Insecta</taxon>
        <taxon>Pterygota</taxon>
        <taxon>Neoptera</taxon>
        <taxon>Endopterygota</taxon>
        <taxon>Coleoptera</taxon>
        <taxon>Polyphaga</taxon>
        <taxon>Cucujiformia</taxon>
        <taxon>Tenebrionidae</taxon>
        <taxon>Tenebrionidae incertae sedis</taxon>
        <taxon>Tribolium</taxon>
    </lineage>
</organism>
<dbReference type="AlphaFoldDB" id="D6WSG7"/>
<evidence type="ECO:0000256" key="4">
    <source>
        <dbReference type="ARBA" id="ARBA00022448"/>
    </source>
</evidence>
<dbReference type="Pfam" id="PF08700">
    <property type="entry name" value="VPS51_Exo84_N"/>
    <property type="match status" value="1"/>
</dbReference>
<dbReference type="Proteomes" id="UP000007266">
    <property type="component" value="Linkage group 7"/>
</dbReference>
<sequence length="872" mass="99558">MARISYNLLELDVDKLFEEHKIEEIVEIEKLLDAEIERKRVELRSMVGDRYKDVLAASDAIKNMKTISQQIVDNIQNITDICEDLIESKDDKAAKTLPEIDTKCNEERVLIVQVRLAIFMNEQIWTALDGGDNLTAAQFYLLAQHIHMGLSLTKKEYLDKLPLLKQIRANLATLRDQIFERIKQKLEFVEITAEETSSNLNALLLLRNQSATDLLNIFIEHRKIALNTVINTSHASVRLQISAMVRCLITTIHLLHDCFMCYGNSKKGLIWQQLENIVEDESIPTLSKVDLPVTPLIAYIPDVIKQFRPKYKSFVGESAPENVKLGEWLASTKESVCKGLESSLKLITSVKGLHIIREEALKIELPSDWERICSESNLPENFNVWYYFFQSLITKRASELISKKVSCIIKDLESEIREVLSGNLGSEHGETDLRWYTWVEDPTDVSRIENKHTGLSMKTLGYSQNVVNLCEKLDGKYLELLIDVSQYLYGKEFTDDVIIYPHLKSDRKKFVDREELENHLRLESTKNSTSLTLFLHDFIKSESHKVAKSLLCARFLQAVTNLCPHFNKCCTFNASTEDWSRICGHFTKSSVQFWENWIESCVQETDKQARKLFSDVSVCSMISVLLRWDSIEIQEQTDEKIFKSQIKVPLKPSLTLHRLLSKLNDDLSHVLPHTLPKQVHLQFIEKTTETILNHYKLALDHNQLNQNQSLQLLFDVKFVTTFSIQRENSKLVALSQEICDKLRARIDPFDLDVFYSHLQNNVKRAVLQSQAILGCLLPSSAQLANLGVGEKFKEEKEPSVMALSVPSVSFPLFCTFAHQIPAQKAPVVDVQEVKVSSPKLTKTTPKRSQDPTAAIRSGAAALFGGLTTDWFS</sequence>
<comment type="subcellular location">
    <subcellularLocation>
        <location evidence="1">Golgi apparatus membrane</location>
        <topology evidence="1">Peripheral membrane protein</topology>
    </subcellularLocation>
</comment>
<evidence type="ECO:0000313" key="9">
    <source>
        <dbReference type="Proteomes" id="UP000007266"/>
    </source>
</evidence>
<dbReference type="GO" id="GO:0006891">
    <property type="term" value="P:intra-Golgi vesicle-mediated transport"/>
    <property type="evidence" value="ECO:0007669"/>
    <property type="project" value="InterPro"/>
</dbReference>
<dbReference type="OrthoDB" id="46189at2759"/>
<dbReference type="KEGG" id="tca:100142374"/>
<dbReference type="GO" id="GO:0005794">
    <property type="term" value="C:Golgi apparatus"/>
    <property type="evidence" value="ECO:0000318"/>
    <property type="project" value="GO_Central"/>
</dbReference>
<dbReference type="EMBL" id="KQ971352">
    <property type="protein sequence ID" value="EFA07501.1"/>
    <property type="molecule type" value="Genomic_DNA"/>
</dbReference>